<comment type="caution">
    <text evidence="2">The sequence shown here is derived from an EMBL/GenBank/DDBJ whole genome shotgun (WGS) entry which is preliminary data.</text>
</comment>
<name>A0ABY0BIR8_MORCA</name>
<organism evidence="2 3">
    <name type="scientific">Moraxella catarrhalis</name>
    <name type="common">Branhamella catarrhalis</name>
    <dbReference type="NCBI Taxonomy" id="480"/>
    <lineage>
        <taxon>Bacteria</taxon>
        <taxon>Pseudomonadati</taxon>
        <taxon>Pseudomonadota</taxon>
        <taxon>Gammaproteobacteria</taxon>
        <taxon>Moraxellales</taxon>
        <taxon>Moraxellaceae</taxon>
        <taxon>Moraxella</taxon>
    </lineage>
</organism>
<gene>
    <name evidence="2" type="ORF">EJK54_0233</name>
</gene>
<protein>
    <submittedName>
        <fullName evidence="2">Membrane protein</fullName>
    </submittedName>
</protein>
<accession>A0ABY0BIR8</accession>
<evidence type="ECO:0000313" key="3">
    <source>
        <dbReference type="Proteomes" id="UP000268436"/>
    </source>
</evidence>
<dbReference type="EMBL" id="RYER01000021">
    <property type="protein sequence ID" value="RUO13467.1"/>
    <property type="molecule type" value="Genomic_DNA"/>
</dbReference>
<feature type="transmembrane region" description="Helical" evidence="1">
    <location>
        <begin position="12"/>
        <end position="34"/>
    </location>
</feature>
<keyword evidence="3" id="KW-1185">Reference proteome</keyword>
<reference evidence="2 3" key="1">
    <citation type="submission" date="2018-12" db="EMBL/GenBank/DDBJ databases">
        <title>Persistence of Moraxella catarrhalis in Chronic Obstructive Pulmonary Disease and Regulation of the Hag/MID Adhesin.</title>
        <authorList>
            <person name="Murphy T."/>
            <person name="Zhao X."/>
            <person name="Vyas G."/>
            <person name="Aluvathingal J."/>
            <person name="Nadendla S."/>
            <person name="Tallon L."/>
            <person name="Tettelin H."/>
        </authorList>
    </citation>
    <scope>NUCLEOTIDE SEQUENCE [LARGE SCALE GENOMIC DNA]</scope>
    <source>
        <strain evidence="2 3">173P27B1</strain>
    </source>
</reference>
<sequence length="37" mass="4336">MTSPFYAQIIKKCVHILQCLANMHTFWFAIYIVAFAD</sequence>
<proteinExistence type="predicted"/>
<evidence type="ECO:0000313" key="2">
    <source>
        <dbReference type="EMBL" id="RUO13467.1"/>
    </source>
</evidence>
<keyword evidence="1" id="KW-0472">Membrane</keyword>
<keyword evidence="1" id="KW-1133">Transmembrane helix</keyword>
<evidence type="ECO:0000256" key="1">
    <source>
        <dbReference type="SAM" id="Phobius"/>
    </source>
</evidence>
<keyword evidence="1" id="KW-0812">Transmembrane</keyword>
<dbReference type="Proteomes" id="UP000268436">
    <property type="component" value="Unassembled WGS sequence"/>
</dbReference>